<gene>
    <name evidence="7" type="ORF">WJX75_003534</name>
</gene>
<evidence type="ECO:0008006" key="9">
    <source>
        <dbReference type="Google" id="ProtNLM"/>
    </source>
</evidence>
<evidence type="ECO:0000259" key="6">
    <source>
        <dbReference type="PROSITE" id="PS50865"/>
    </source>
</evidence>
<dbReference type="PROSITE" id="PS50280">
    <property type="entry name" value="SET"/>
    <property type="match status" value="1"/>
</dbReference>
<comment type="caution">
    <text evidence="7">The sequence shown here is derived from an EMBL/GenBank/DDBJ whole genome shotgun (WGS) entry which is preliminary data.</text>
</comment>
<evidence type="ECO:0000313" key="8">
    <source>
        <dbReference type="Proteomes" id="UP001491310"/>
    </source>
</evidence>
<dbReference type="SUPFAM" id="SSF82199">
    <property type="entry name" value="SET domain"/>
    <property type="match status" value="1"/>
</dbReference>
<dbReference type="PROSITE" id="PS50865">
    <property type="entry name" value="ZF_MYND_2"/>
    <property type="match status" value="1"/>
</dbReference>
<keyword evidence="1" id="KW-0479">Metal-binding</keyword>
<dbReference type="EMBL" id="JALJOT010000013">
    <property type="protein sequence ID" value="KAK9904056.1"/>
    <property type="molecule type" value="Genomic_DNA"/>
</dbReference>
<dbReference type="Pfam" id="PF01753">
    <property type="entry name" value="zf-MYND"/>
    <property type="match status" value="1"/>
</dbReference>
<keyword evidence="8" id="KW-1185">Reference proteome</keyword>
<keyword evidence="3" id="KW-0862">Zinc</keyword>
<accession>A0ABR2YEZ0</accession>
<proteinExistence type="predicted"/>
<dbReference type="Gene3D" id="2.170.270.10">
    <property type="entry name" value="SET domain"/>
    <property type="match status" value="1"/>
</dbReference>
<dbReference type="InterPro" id="IPR011990">
    <property type="entry name" value="TPR-like_helical_dom_sf"/>
</dbReference>
<dbReference type="Proteomes" id="UP001491310">
    <property type="component" value="Unassembled WGS sequence"/>
</dbReference>
<dbReference type="Pfam" id="PF00856">
    <property type="entry name" value="SET"/>
    <property type="match status" value="1"/>
</dbReference>
<dbReference type="PANTHER" id="PTHR12197:SF251">
    <property type="entry name" value="EG:BACR7C10.4 PROTEIN"/>
    <property type="match status" value="1"/>
</dbReference>
<dbReference type="PANTHER" id="PTHR12197">
    <property type="entry name" value="HISTONE-LYSINE N-METHYLTRANSFERASE SMYD"/>
    <property type="match status" value="1"/>
</dbReference>
<feature type="domain" description="MYND-type" evidence="6">
    <location>
        <begin position="47"/>
        <end position="86"/>
    </location>
</feature>
<evidence type="ECO:0000256" key="1">
    <source>
        <dbReference type="ARBA" id="ARBA00022723"/>
    </source>
</evidence>
<evidence type="ECO:0000256" key="4">
    <source>
        <dbReference type="PROSITE-ProRule" id="PRU00134"/>
    </source>
</evidence>
<keyword evidence="2 4" id="KW-0863">Zinc-finger</keyword>
<evidence type="ECO:0000256" key="3">
    <source>
        <dbReference type="ARBA" id="ARBA00022833"/>
    </source>
</evidence>
<dbReference type="InterPro" id="IPR050869">
    <property type="entry name" value="H3K4_H4K5_MeTrfase"/>
</dbReference>
<dbReference type="InterPro" id="IPR046341">
    <property type="entry name" value="SET_dom_sf"/>
</dbReference>
<dbReference type="InterPro" id="IPR001214">
    <property type="entry name" value="SET_dom"/>
</dbReference>
<reference evidence="7 8" key="1">
    <citation type="journal article" date="2024" name="Nat. Commun.">
        <title>Phylogenomics reveals the evolutionary origins of lichenization in chlorophyte algae.</title>
        <authorList>
            <person name="Puginier C."/>
            <person name="Libourel C."/>
            <person name="Otte J."/>
            <person name="Skaloud P."/>
            <person name="Haon M."/>
            <person name="Grisel S."/>
            <person name="Petersen M."/>
            <person name="Berrin J.G."/>
            <person name="Delaux P.M."/>
            <person name="Dal Grande F."/>
            <person name="Keller J."/>
        </authorList>
    </citation>
    <scope>NUCLEOTIDE SEQUENCE [LARGE SCALE GENOMIC DNA]</scope>
    <source>
        <strain evidence="7 8">SAG 216-7</strain>
    </source>
</reference>
<name>A0ABR2YEZ0_9CHLO</name>
<dbReference type="Gene3D" id="6.10.140.2220">
    <property type="match status" value="1"/>
</dbReference>
<feature type="domain" description="SET" evidence="5">
    <location>
        <begin position="2"/>
        <end position="237"/>
    </location>
</feature>
<sequence>MPGYSIDFDSIRKRYCKAVDSFSPGQIVLSEDAYEAVVHNDHCSVYCHQTFRSSGNLLRCGGCKFARYAGVKEQRSAWKNGHQEECAALCACAPRVPPATIRLAARIYWKQQRLTLGDNALPECIQTLEHHWDDLDDERKQSFAQMAIVTREYMKGAGSSNVPDAKYVAYLLARFACNNHTICDDELRPIGVGLYPQGAMINHSCTPNTMQSFCGARIVFRAVQRIPAGAEATIAYIELAATRAERRAALKDNYFFDIDAGQMASCNIFPYEEPLSPAPEEMTLDNTLILELSRVPFTVMDEHDRDLTNVSNAPGSGANALRLQVEKHAPFVEPENEETDSGASQGSADAPDWRVKVQCWGPTFWQGDSVSSANTPKAKAVAGMLAGAVRSHTLAIELLSQGRAAEACRISTRALQTLCRDMQNHIWRMRLLEVQLRAAIECGSQWEVALEAARALLKLYRWLYPKIWPNMGLHLATLAKIAALLEQDDDAARHAEAACAILQFTHPESPILQEMLRLWHDAKASLSAISDE</sequence>
<organism evidence="7 8">
    <name type="scientific">Coccomyxa subellipsoidea</name>
    <dbReference type="NCBI Taxonomy" id="248742"/>
    <lineage>
        <taxon>Eukaryota</taxon>
        <taxon>Viridiplantae</taxon>
        <taxon>Chlorophyta</taxon>
        <taxon>core chlorophytes</taxon>
        <taxon>Trebouxiophyceae</taxon>
        <taxon>Trebouxiophyceae incertae sedis</taxon>
        <taxon>Coccomyxaceae</taxon>
        <taxon>Coccomyxa</taxon>
    </lineage>
</organism>
<evidence type="ECO:0000256" key="2">
    <source>
        <dbReference type="ARBA" id="ARBA00022771"/>
    </source>
</evidence>
<dbReference type="Gene3D" id="1.10.220.160">
    <property type="match status" value="1"/>
</dbReference>
<protein>
    <recommendedName>
        <fullName evidence="9">SET domain-containing protein</fullName>
    </recommendedName>
</protein>
<dbReference type="Gene3D" id="1.25.40.10">
    <property type="entry name" value="Tetratricopeptide repeat domain"/>
    <property type="match status" value="1"/>
</dbReference>
<evidence type="ECO:0000259" key="5">
    <source>
        <dbReference type="PROSITE" id="PS50280"/>
    </source>
</evidence>
<dbReference type="InterPro" id="IPR002893">
    <property type="entry name" value="Znf_MYND"/>
</dbReference>
<evidence type="ECO:0000313" key="7">
    <source>
        <dbReference type="EMBL" id="KAK9904056.1"/>
    </source>
</evidence>